<keyword evidence="6 9" id="KW-1133">Transmembrane helix</keyword>
<sequence length="143" mass="14907">MGVEFSWQSMWQPLAGGMLLGLSAALLLLINGRIAGISGIVSGLLKPAKGEWQWRLLFVVGMLFSGAAMPLFDVTFPSSLPVSSMGMVALAGLLVGVGTKLGNGCTSGHGICGMGRLSKRSIVATCVFMAVAILTVFIRIHVL</sequence>
<accession>A0A090QXQ7</accession>
<proteinExistence type="inferred from homology"/>
<comment type="subcellular location">
    <subcellularLocation>
        <location evidence="1">Cell inner membrane</location>
        <topology evidence="1">Multi-pass membrane protein</topology>
    </subcellularLocation>
</comment>
<feature type="transmembrane region" description="Helical" evidence="9">
    <location>
        <begin position="56"/>
        <end position="76"/>
    </location>
</feature>
<gene>
    <name evidence="10" type="ORF">JCM19237_2756</name>
</gene>
<evidence type="ECO:0000256" key="5">
    <source>
        <dbReference type="ARBA" id="ARBA00022692"/>
    </source>
</evidence>
<evidence type="ECO:0000313" key="10">
    <source>
        <dbReference type="EMBL" id="GAL06659.1"/>
    </source>
</evidence>
<dbReference type="Pfam" id="PF04143">
    <property type="entry name" value="Sulf_transp"/>
    <property type="match status" value="1"/>
</dbReference>
<evidence type="ECO:0000256" key="7">
    <source>
        <dbReference type="ARBA" id="ARBA00023136"/>
    </source>
</evidence>
<protein>
    <submittedName>
        <fullName evidence="10">Probable transmembrane protein</fullName>
    </submittedName>
</protein>
<dbReference type="PANTHER" id="PTHR30574:SF1">
    <property type="entry name" value="SULPHUR TRANSPORT DOMAIN-CONTAINING PROTEIN"/>
    <property type="match status" value="1"/>
</dbReference>
<name>A0A090QXQ7_9GAMM</name>
<evidence type="ECO:0000256" key="1">
    <source>
        <dbReference type="ARBA" id="ARBA00004429"/>
    </source>
</evidence>
<evidence type="ECO:0000256" key="8">
    <source>
        <dbReference type="ARBA" id="ARBA00035655"/>
    </source>
</evidence>
<feature type="transmembrane region" description="Helical" evidence="9">
    <location>
        <begin position="82"/>
        <end position="101"/>
    </location>
</feature>
<comment type="caution">
    <text evidence="10">The sequence shown here is derived from an EMBL/GenBank/DDBJ whole genome shotgun (WGS) entry which is preliminary data.</text>
</comment>
<keyword evidence="3" id="KW-1003">Cell membrane</keyword>
<dbReference type="STRING" id="754436.JCM19237_2756"/>
<organism evidence="10 11">
    <name type="scientific">Photobacterium aphoticum</name>
    <dbReference type="NCBI Taxonomy" id="754436"/>
    <lineage>
        <taxon>Bacteria</taxon>
        <taxon>Pseudomonadati</taxon>
        <taxon>Pseudomonadota</taxon>
        <taxon>Gammaproteobacteria</taxon>
        <taxon>Vibrionales</taxon>
        <taxon>Vibrionaceae</taxon>
        <taxon>Photobacterium</taxon>
    </lineage>
</organism>
<comment type="similarity">
    <text evidence="8">Belongs to the TsuA/YedE (TC 9.B.102) family.</text>
</comment>
<keyword evidence="2" id="KW-0813">Transport</keyword>
<dbReference type="Proteomes" id="UP000029227">
    <property type="component" value="Unassembled WGS sequence"/>
</dbReference>
<evidence type="ECO:0000313" key="11">
    <source>
        <dbReference type="Proteomes" id="UP000029227"/>
    </source>
</evidence>
<evidence type="ECO:0000256" key="9">
    <source>
        <dbReference type="SAM" id="Phobius"/>
    </source>
</evidence>
<evidence type="ECO:0000256" key="4">
    <source>
        <dbReference type="ARBA" id="ARBA00022519"/>
    </source>
</evidence>
<dbReference type="PANTHER" id="PTHR30574">
    <property type="entry name" value="INNER MEMBRANE PROTEIN YEDE"/>
    <property type="match status" value="1"/>
</dbReference>
<feature type="transmembrane region" description="Helical" evidence="9">
    <location>
        <begin position="122"/>
        <end position="142"/>
    </location>
</feature>
<dbReference type="GO" id="GO:0005886">
    <property type="term" value="C:plasma membrane"/>
    <property type="evidence" value="ECO:0007669"/>
    <property type="project" value="UniProtKB-SubCell"/>
</dbReference>
<dbReference type="AlphaFoldDB" id="A0A090QXQ7"/>
<reference evidence="10 11" key="1">
    <citation type="journal article" date="2014" name="Genome Announc.">
        <title>Draft Genome Sequences of Two Vibrionaceae Species, Vibrio ponticus C121 and Photobacterium aphoticum C119, Isolated as Coral Reef Microbiota.</title>
        <authorList>
            <person name="Al-saari N."/>
            <person name="Meirelles P.M."/>
            <person name="Mino S."/>
            <person name="Suda W."/>
            <person name="Oshima K."/>
            <person name="Hattori M."/>
            <person name="Ohkuma M."/>
            <person name="Thompson F.L."/>
            <person name="Gomez-Gil B."/>
            <person name="Sawabe T."/>
            <person name="Sawabe T."/>
        </authorList>
    </citation>
    <scope>NUCLEOTIDE SEQUENCE [LARGE SCALE GENOMIC DNA]</scope>
    <source>
        <strain evidence="10 11">JCM 19237</strain>
    </source>
</reference>
<dbReference type="EMBL" id="BBMN01000012">
    <property type="protein sequence ID" value="GAL06659.1"/>
    <property type="molecule type" value="Genomic_DNA"/>
</dbReference>
<evidence type="ECO:0000256" key="3">
    <source>
        <dbReference type="ARBA" id="ARBA00022475"/>
    </source>
</evidence>
<dbReference type="eggNOG" id="COG2391">
    <property type="taxonomic scope" value="Bacteria"/>
</dbReference>
<evidence type="ECO:0000256" key="2">
    <source>
        <dbReference type="ARBA" id="ARBA00022448"/>
    </source>
</evidence>
<keyword evidence="7 9" id="KW-0472">Membrane</keyword>
<keyword evidence="4" id="KW-0997">Cell inner membrane</keyword>
<feature type="transmembrane region" description="Helical" evidence="9">
    <location>
        <begin position="20"/>
        <end position="44"/>
    </location>
</feature>
<dbReference type="InterPro" id="IPR007272">
    <property type="entry name" value="Sulf_transp_TsuA/YedE"/>
</dbReference>
<evidence type="ECO:0000256" key="6">
    <source>
        <dbReference type="ARBA" id="ARBA00022989"/>
    </source>
</evidence>
<keyword evidence="5 9" id="KW-0812">Transmembrane</keyword>